<name>A0A1C5J322_9ACTN</name>
<dbReference type="GO" id="GO:0005524">
    <property type="term" value="F:ATP binding"/>
    <property type="evidence" value="ECO:0007669"/>
    <property type="project" value="InterPro"/>
</dbReference>
<keyword evidence="2" id="KW-0808">Transferase</keyword>
<accession>A0A1C5J322</accession>
<organism evidence="2 3">
    <name type="scientific">Micromonospora humi</name>
    <dbReference type="NCBI Taxonomy" id="745366"/>
    <lineage>
        <taxon>Bacteria</taxon>
        <taxon>Bacillati</taxon>
        <taxon>Actinomycetota</taxon>
        <taxon>Actinomycetes</taxon>
        <taxon>Micromonosporales</taxon>
        <taxon>Micromonosporaceae</taxon>
        <taxon>Micromonospora</taxon>
    </lineage>
</organism>
<keyword evidence="3" id="KW-1185">Reference proteome</keyword>
<dbReference type="Proteomes" id="UP000199360">
    <property type="component" value="Unassembled WGS sequence"/>
</dbReference>
<sequence length="193" mass="21563">MERAEEVAEAARAVERAGESTIVAVDGTGGSGKTTLAAAVADLLGGASIVHGDDFYRPMPDHERARLDPRQGCQRYFDGQRLRDEVLAPLRAGRSARWRSYDWSTGRLATWHEIDPGSVVIVEGVYAARPELTGYYDLTVFVDTPREVCLRRVRARGENSEEWIGRWRAAEDFYLRTTRPETRVHLVVPGHPG</sequence>
<dbReference type="AlphaFoldDB" id="A0A1C5J322"/>
<dbReference type="InterPro" id="IPR027417">
    <property type="entry name" value="P-loop_NTPase"/>
</dbReference>
<dbReference type="STRING" id="745366.GA0070213_108114"/>
<evidence type="ECO:0000313" key="2">
    <source>
        <dbReference type="EMBL" id="SCG64579.1"/>
    </source>
</evidence>
<protein>
    <submittedName>
        <fullName evidence="2">Uridine kinase</fullName>
    </submittedName>
</protein>
<dbReference type="PANTHER" id="PTHR10285">
    <property type="entry name" value="URIDINE KINASE"/>
    <property type="match status" value="1"/>
</dbReference>
<dbReference type="InterPro" id="IPR006083">
    <property type="entry name" value="PRK/URK"/>
</dbReference>
<dbReference type="EMBL" id="FMDM01000008">
    <property type="protein sequence ID" value="SCG64579.1"/>
    <property type="molecule type" value="Genomic_DNA"/>
</dbReference>
<dbReference type="Pfam" id="PF00485">
    <property type="entry name" value="PRK"/>
    <property type="match status" value="1"/>
</dbReference>
<evidence type="ECO:0000259" key="1">
    <source>
        <dbReference type="Pfam" id="PF00485"/>
    </source>
</evidence>
<keyword evidence="2" id="KW-0418">Kinase</keyword>
<dbReference type="Gene3D" id="3.40.50.300">
    <property type="entry name" value="P-loop containing nucleotide triphosphate hydrolases"/>
    <property type="match status" value="1"/>
</dbReference>
<evidence type="ECO:0000313" key="3">
    <source>
        <dbReference type="Proteomes" id="UP000199360"/>
    </source>
</evidence>
<dbReference type="GO" id="GO:0016301">
    <property type="term" value="F:kinase activity"/>
    <property type="evidence" value="ECO:0007669"/>
    <property type="project" value="UniProtKB-KW"/>
</dbReference>
<dbReference type="SUPFAM" id="SSF52540">
    <property type="entry name" value="P-loop containing nucleoside triphosphate hydrolases"/>
    <property type="match status" value="1"/>
</dbReference>
<reference evidence="3" key="1">
    <citation type="submission" date="2016-06" db="EMBL/GenBank/DDBJ databases">
        <authorList>
            <person name="Varghese N."/>
            <person name="Submissions Spin"/>
        </authorList>
    </citation>
    <scope>NUCLEOTIDE SEQUENCE [LARGE SCALE GENOMIC DNA]</scope>
    <source>
        <strain evidence="3">DSM 45647</strain>
    </source>
</reference>
<gene>
    <name evidence="2" type="ORF">GA0070213_108114</name>
</gene>
<feature type="domain" description="Phosphoribulokinase/uridine kinase" evidence="1">
    <location>
        <begin position="22"/>
        <end position="167"/>
    </location>
</feature>
<proteinExistence type="predicted"/>